<evidence type="ECO:0000313" key="2">
    <source>
        <dbReference type="Proteomes" id="UP000269396"/>
    </source>
</evidence>
<sequence length="77" mass="8615">MHRGQIINAFQVKTSDRLLLTPAFSLSSGGRLDYEDLQILGEERYTMNGLDAIRLFGLRKPPSSSVPYTPTNADEED</sequence>
<dbReference type="Proteomes" id="UP000269396">
    <property type="component" value="Unassembled WGS sequence"/>
</dbReference>
<dbReference type="AlphaFoldDB" id="A0A183NWN1"/>
<reference evidence="1 2" key="1">
    <citation type="submission" date="2018-11" db="EMBL/GenBank/DDBJ databases">
        <authorList>
            <consortium name="Pathogen Informatics"/>
        </authorList>
    </citation>
    <scope>NUCLEOTIDE SEQUENCE [LARGE SCALE GENOMIC DNA]</scope>
    <source>
        <strain>Denwood</strain>
        <strain evidence="2">Zambia</strain>
    </source>
</reference>
<proteinExistence type="predicted"/>
<dbReference type="EMBL" id="UZAL01027634">
    <property type="protein sequence ID" value="VDP34269.1"/>
    <property type="molecule type" value="Genomic_DNA"/>
</dbReference>
<gene>
    <name evidence="1" type="ORF">SMTD_LOCUS6517</name>
</gene>
<name>A0A183NWN1_9TREM</name>
<organism evidence="1 2">
    <name type="scientific">Schistosoma mattheei</name>
    <dbReference type="NCBI Taxonomy" id="31246"/>
    <lineage>
        <taxon>Eukaryota</taxon>
        <taxon>Metazoa</taxon>
        <taxon>Spiralia</taxon>
        <taxon>Lophotrochozoa</taxon>
        <taxon>Platyhelminthes</taxon>
        <taxon>Trematoda</taxon>
        <taxon>Digenea</taxon>
        <taxon>Strigeidida</taxon>
        <taxon>Schistosomatoidea</taxon>
        <taxon>Schistosomatidae</taxon>
        <taxon>Schistosoma</taxon>
    </lineage>
</organism>
<accession>A0A183NWN1</accession>
<keyword evidence="2" id="KW-1185">Reference proteome</keyword>
<protein>
    <submittedName>
        <fullName evidence="1">Uncharacterized protein</fullName>
    </submittedName>
</protein>
<evidence type="ECO:0000313" key="1">
    <source>
        <dbReference type="EMBL" id="VDP34269.1"/>
    </source>
</evidence>